<dbReference type="AlphaFoldDB" id="A3QH75"/>
<dbReference type="Proteomes" id="UP000001558">
    <property type="component" value="Chromosome"/>
</dbReference>
<dbReference type="EMBL" id="CP000606">
    <property type="protein sequence ID" value="ABO24823.1"/>
    <property type="molecule type" value="Genomic_DNA"/>
</dbReference>
<dbReference type="eggNOG" id="ENOG5032SC5">
    <property type="taxonomic scope" value="Bacteria"/>
</dbReference>
<dbReference type="HOGENOM" id="CLU_1401602_0_0_6"/>
<organism evidence="1 2">
    <name type="scientific">Shewanella loihica (strain ATCC BAA-1088 / PV-4)</name>
    <dbReference type="NCBI Taxonomy" id="323850"/>
    <lineage>
        <taxon>Bacteria</taxon>
        <taxon>Pseudomonadati</taxon>
        <taxon>Pseudomonadota</taxon>
        <taxon>Gammaproteobacteria</taxon>
        <taxon>Alteromonadales</taxon>
        <taxon>Shewanellaceae</taxon>
        <taxon>Shewanella</taxon>
    </lineage>
</organism>
<reference evidence="1 2" key="1">
    <citation type="submission" date="2007-03" db="EMBL/GenBank/DDBJ databases">
        <title>Complete sequence of Shewanella loihica PV-4.</title>
        <authorList>
            <consortium name="US DOE Joint Genome Institute"/>
            <person name="Copeland A."/>
            <person name="Lucas S."/>
            <person name="Lapidus A."/>
            <person name="Barry K."/>
            <person name="Detter J.C."/>
            <person name="Glavina del Rio T."/>
            <person name="Hammon N."/>
            <person name="Israni S."/>
            <person name="Dalin E."/>
            <person name="Tice H."/>
            <person name="Pitluck S."/>
            <person name="Chain P."/>
            <person name="Malfatti S."/>
            <person name="Shin M."/>
            <person name="Vergez L."/>
            <person name="Schmutz J."/>
            <person name="Larimer F."/>
            <person name="Land M."/>
            <person name="Hauser L."/>
            <person name="Kyrpides N."/>
            <person name="Mikhailova N."/>
            <person name="Romine M.F."/>
            <person name="Serres G."/>
            <person name="Fredrickson J."/>
            <person name="Tiedje J."/>
            <person name="Richardson P."/>
        </authorList>
    </citation>
    <scope>NUCLEOTIDE SEQUENCE [LARGE SCALE GENOMIC DNA]</scope>
    <source>
        <strain evidence="2">ATCC BAA-1088 / PV-4</strain>
    </source>
</reference>
<accession>A3QH75</accession>
<proteinExistence type="predicted"/>
<evidence type="ECO:0000313" key="1">
    <source>
        <dbReference type="EMBL" id="ABO24823.1"/>
    </source>
</evidence>
<dbReference type="KEGG" id="slo:Shew_2957"/>
<gene>
    <name evidence="1" type="ordered locus">Shew_2957</name>
</gene>
<evidence type="ECO:0000313" key="2">
    <source>
        <dbReference type="Proteomes" id="UP000001558"/>
    </source>
</evidence>
<keyword evidence="2" id="KW-1185">Reference proteome</keyword>
<dbReference type="STRING" id="323850.Shew_2957"/>
<dbReference type="RefSeq" id="WP_011866754.1">
    <property type="nucleotide sequence ID" value="NC_009092.1"/>
</dbReference>
<protein>
    <submittedName>
        <fullName evidence="1">Uncharacterized protein</fullName>
    </submittedName>
</protein>
<dbReference type="OrthoDB" id="6272562at2"/>
<sequence length="170" mass="19385" precursor="true">MVDKADTLKRLLEETPREMTPERDLWQGVELRLDAPKDSPRSYWRPMAIASTLLLALLVGKLSLGPTMPDAENEALIQTLAAIQAQHKASVDALSLTKRVDWRSSPYSQPVEQGIEQLRAAAKEIYEALKLNPTDKQLWQLWLWTQQREIELIKQGQKLPVDRDTTGEMI</sequence>
<name>A3QH75_SHELP</name>